<evidence type="ECO:0000256" key="2">
    <source>
        <dbReference type="SAM" id="MobiDB-lite"/>
    </source>
</evidence>
<evidence type="ECO:0000256" key="1">
    <source>
        <dbReference type="ARBA" id="ARBA00007569"/>
    </source>
</evidence>
<name>A0A5Q4VF39_9BACT</name>
<evidence type="ECO:0000313" key="4">
    <source>
        <dbReference type="EMBL" id="TYT74882.1"/>
    </source>
</evidence>
<dbReference type="Pfam" id="PF00329">
    <property type="entry name" value="Complex1_30kDa"/>
    <property type="match status" value="1"/>
</dbReference>
<sequence length="207" mass="22870">MPAPSRRSDRRNSQASGKDSRNPSSFPPEPSSEKRGAGMTFKELADQLSALSLSIAASDYAENGAHGDLLLEKKELRLVVQHMIEQEFYLVFATAVSLKPAACLVYQFARHDVLLRVNIRVFAHGDEAPTISDIFHAAMWYEREIHDFFGICFTGNEDMRPLILSDMDAGFHPLVKAENACMAAEKLGFLPLTDEPEAGDEQAPGES</sequence>
<dbReference type="EMBL" id="VDMB01000007">
    <property type="protein sequence ID" value="TYT74882.1"/>
    <property type="molecule type" value="Genomic_DNA"/>
</dbReference>
<keyword evidence="5" id="KW-1185">Reference proteome</keyword>
<dbReference type="InterPro" id="IPR001268">
    <property type="entry name" value="NADH_UbQ_OxRdtase_30kDa_su"/>
</dbReference>
<dbReference type="PANTHER" id="PTHR10884">
    <property type="entry name" value="NADH DEHYDROGENASE UBIQUINONE IRON-SULFUR PROTEIN 3"/>
    <property type="match status" value="1"/>
</dbReference>
<dbReference type="InterPro" id="IPR037232">
    <property type="entry name" value="NADH_quin_OxRdtase_su_C/D-like"/>
</dbReference>
<dbReference type="GO" id="GO:0008137">
    <property type="term" value="F:NADH dehydrogenase (ubiquinone) activity"/>
    <property type="evidence" value="ECO:0007669"/>
    <property type="project" value="InterPro"/>
</dbReference>
<dbReference type="OrthoDB" id="9803286at2"/>
<dbReference type="Proteomes" id="UP000321899">
    <property type="component" value="Unassembled WGS sequence"/>
</dbReference>
<protein>
    <recommendedName>
        <fullName evidence="3">NADH:ubiquinone oxidoreductase 30kDa subunit domain-containing protein</fullName>
    </recommendedName>
</protein>
<evidence type="ECO:0000313" key="5">
    <source>
        <dbReference type="Proteomes" id="UP000321899"/>
    </source>
</evidence>
<reference evidence="4 5" key="1">
    <citation type="submission" date="2019-06" db="EMBL/GenBank/DDBJ databases">
        <title>Desulfobotulus mexicanus sp. nov., a novel sulfate-reducing bacterium isolated from the sediment of an alkaline crater lake in Mexico.</title>
        <authorList>
            <person name="Hirschler-Rea A."/>
        </authorList>
    </citation>
    <scope>NUCLEOTIDE SEQUENCE [LARGE SCALE GENOMIC DNA]</scope>
    <source>
        <strain evidence="4 5">PAR22N</strain>
    </source>
</reference>
<organism evidence="4 5">
    <name type="scientific">Desulfobotulus mexicanus</name>
    <dbReference type="NCBI Taxonomy" id="2586642"/>
    <lineage>
        <taxon>Bacteria</taxon>
        <taxon>Pseudomonadati</taxon>
        <taxon>Thermodesulfobacteriota</taxon>
        <taxon>Desulfobacteria</taxon>
        <taxon>Desulfobacterales</taxon>
        <taxon>Desulfobacteraceae</taxon>
        <taxon>Desulfobotulus</taxon>
    </lineage>
</organism>
<dbReference type="PANTHER" id="PTHR10884:SF14">
    <property type="entry name" value="NADH DEHYDROGENASE [UBIQUINONE] IRON-SULFUR PROTEIN 3, MITOCHONDRIAL"/>
    <property type="match status" value="1"/>
</dbReference>
<dbReference type="SUPFAM" id="SSF143243">
    <property type="entry name" value="Nqo5-like"/>
    <property type="match status" value="1"/>
</dbReference>
<comment type="similarity">
    <text evidence="1">Belongs to the complex I 30 kDa subunit family.</text>
</comment>
<accession>A0A5Q4VF39</accession>
<feature type="domain" description="NADH:ubiquinone oxidoreductase 30kDa subunit" evidence="3">
    <location>
        <begin position="72"/>
        <end position="177"/>
    </location>
</feature>
<dbReference type="AlphaFoldDB" id="A0A5Q4VF39"/>
<proteinExistence type="inferred from homology"/>
<feature type="compositionally biased region" description="Basic and acidic residues" evidence="2">
    <location>
        <begin position="1"/>
        <end position="12"/>
    </location>
</feature>
<dbReference type="Gene3D" id="3.30.460.80">
    <property type="entry name" value="NADH:ubiquinone oxidoreductase, 30kDa subunit"/>
    <property type="match status" value="1"/>
</dbReference>
<evidence type="ECO:0000259" key="3">
    <source>
        <dbReference type="Pfam" id="PF00329"/>
    </source>
</evidence>
<comment type="caution">
    <text evidence="4">The sequence shown here is derived from an EMBL/GenBank/DDBJ whole genome shotgun (WGS) entry which is preliminary data.</text>
</comment>
<feature type="region of interest" description="Disordered" evidence="2">
    <location>
        <begin position="1"/>
        <end position="36"/>
    </location>
</feature>
<gene>
    <name evidence="4" type="ORF">FIM25_07060</name>
</gene>